<sequence>MRSTIHRCLVTGPTFALVTALFCGTAGAMVDPSPNFRRVPLPDQFTAIREGSRGIEVYNVKKRLKRLGFPPGNLTLTYDPALRMTVWAFQKANGLRPVNRIDPPTWHALLHPRPIRPLVRNGESERTEIDLRRQLLTVWSRGRPVLVSHISTGAGRPYCEKGHCGFAETPAGDFRAGQRAPGWSTGILGSMFHPVYFNGGIAVHGSTLVPRYPASHGCVRVPLHNAVDLYRLLRPGHPVHVRRPHLRDGHHQESGREPDLRTPGGRRGTSRDPGPALRLAR</sequence>
<evidence type="ECO:0000256" key="1">
    <source>
        <dbReference type="ARBA" id="ARBA00004752"/>
    </source>
</evidence>
<keyword evidence="3 6" id="KW-0133">Cell shape</keyword>
<evidence type="ECO:0000313" key="11">
    <source>
        <dbReference type="Proteomes" id="UP001499930"/>
    </source>
</evidence>
<feature type="chain" id="PRO_5045317546" description="L,D-TPase catalytic domain-containing protein" evidence="8">
    <location>
        <begin position="29"/>
        <end position="281"/>
    </location>
</feature>
<dbReference type="EMBL" id="BAAAWD010000006">
    <property type="protein sequence ID" value="GAA3001020.1"/>
    <property type="molecule type" value="Genomic_DNA"/>
</dbReference>
<feature type="active site" description="Nucleophile" evidence="6">
    <location>
        <position position="218"/>
    </location>
</feature>
<dbReference type="Pfam" id="PF03734">
    <property type="entry name" value="YkuD"/>
    <property type="match status" value="1"/>
</dbReference>
<dbReference type="SUPFAM" id="SSF47090">
    <property type="entry name" value="PGBD-like"/>
    <property type="match status" value="1"/>
</dbReference>
<dbReference type="Gene3D" id="1.10.101.10">
    <property type="entry name" value="PGBD-like superfamily/PGBD"/>
    <property type="match status" value="1"/>
</dbReference>
<name>A0ABN3XWI1_9ACTN</name>
<accession>A0ABN3XWI1</accession>
<dbReference type="PROSITE" id="PS52029">
    <property type="entry name" value="LD_TPASE"/>
    <property type="match status" value="1"/>
</dbReference>
<organism evidence="10 11">
    <name type="scientific">Streptosporangium longisporum</name>
    <dbReference type="NCBI Taxonomy" id="46187"/>
    <lineage>
        <taxon>Bacteria</taxon>
        <taxon>Bacillati</taxon>
        <taxon>Actinomycetota</taxon>
        <taxon>Actinomycetes</taxon>
        <taxon>Streptosporangiales</taxon>
        <taxon>Streptosporangiaceae</taxon>
        <taxon>Streptosporangium</taxon>
    </lineage>
</organism>
<evidence type="ECO:0000256" key="5">
    <source>
        <dbReference type="ARBA" id="ARBA00023316"/>
    </source>
</evidence>
<feature type="domain" description="L,D-TPase catalytic" evidence="9">
    <location>
        <begin position="125"/>
        <end position="242"/>
    </location>
</feature>
<evidence type="ECO:0000256" key="8">
    <source>
        <dbReference type="SAM" id="SignalP"/>
    </source>
</evidence>
<dbReference type="CDD" id="cd16913">
    <property type="entry name" value="YkuD_like"/>
    <property type="match status" value="1"/>
</dbReference>
<feature type="compositionally biased region" description="Basic and acidic residues" evidence="7">
    <location>
        <begin position="246"/>
        <end position="260"/>
    </location>
</feature>
<keyword evidence="8" id="KW-0732">Signal</keyword>
<feature type="signal peptide" evidence="8">
    <location>
        <begin position="1"/>
        <end position="28"/>
    </location>
</feature>
<keyword evidence="4 6" id="KW-0573">Peptidoglycan synthesis</keyword>
<evidence type="ECO:0000256" key="3">
    <source>
        <dbReference type="ARBA" id="ARBA00022960"/>
    </source>
</evidence>
<dbReference type="SUPFAM" id="SSF141523">
    <property type="entry name" value="L,D-transpeptidase catalytic domain-like"/>
    <property type="match status" value="1"/>
</dbReference>
<gene>
    <name evidence="10" type="ORF">GCM10017559_22540</name>
</gene>
<protein>
    <recommendedName>
        <fullName evidence="9">L,D-TPase catalytic domain-containing protein</fullName>
    </recommendedName>
</protein>
<comment type="caution">
    <text evidence="10">The sequence shown here is derived from an EMBL/GenBank/DDBJ whole genome shotgun (WGS) entry which is preliminary data.</text>
</comment>
<dbReference type="InterPro" id="IPR005490">
    <property type="entry name" value="LD_TPept_cat_dom"/>
</dbReference>
<keyword evidence="11" id="KW-1185">Reference proteome</keyword>
<dbReference type="InterPro" id="IPR050979">
    <property type="entry name" value="LD-transpeptidase"/>
</dbReference>
<feature type="active site" description="Proton donor/acceptor" evidence="6">
    <location>
        <position position="204"/>
    </location>
</feature>
<feature type="region of interest" description="Disordered" evidence="7">
    <location>
        <begin position="240"/>
        <end position="281"/>
    </location>
</feature>
<dbReference type="InterPro" id="IPR036365">
    <property type="entry name" value="PGBD-like_sf"/>
</dbReference>
<dbReference type="Gene3D" id="2.40.440.10">
    <property type="entry name" value="L,D-transpeptidase catalytic domain-like"/>
    <property type="match status" value="1"/>
</dbReference>
<dbReference type="InterPro" id="IPR002477">
    <property type="entry name" value="Peptidoglycan-bd-like"/>
</dbReference>
<dbReference type="InterPro" id="IPR036366">
    <property type="entry name" value="PGBDSf"/>
</dbReference>
<keyword evidence="2" id="KW-0808">Transferase</keyword>
<dbReference type="PANTHER" id="PTHR30582">
    <property type="entry name" value="L,D-TRANSPEPTIDASE"/>
    <property type="match status" value="1"/>
</dbReference>
<dbReference type="RefSeq" id="WP_413224945.1">
    <property type="nucleotide sequence ID" value="NZ_JBLAUZ010000076.1"/>
</dbReference>
<dbReference type="Proteomes" id="UP001499930">
    <property type="component" value="Unassembled WGS sequence"/>
</dbReference>
<evidence type="ECO:0000259" key="9">
    <source>
        <dbReference type="PROSITE" id="PS52029"/>
    </source>
</evidence>
<evidence type="ECO:0000313" key="10">
    <source>
        <dbReference type="EMBL" id="GAA3001020.1"/>
    </source>
</evidence>
<evidence type="ECO:0000256" key="4">
    <source>
        <dbReference type="ARBA" id="ARBA00022984"/>
    </source>
</evidence>
<evidence type="ECO:0000256" key="6">
    <source>
        <dbReference type="PROSITE-ProRule" id="PRU01373"/>
    </source>
</evidence>
<comment type="pathway">
    <text evidence="1 6">Cell wall biogenesis; peptidoglycan biosynthesis.</text>
</comment>
<dbReference type="Pfam" id="PF01471">
    <property type="entry name" value="PG_binding_1"/>
    <property type="match status" value="1"/>
</dbReference>
<keyword evidence="5 6" id="KW-0961">Cell wall biogenesis/degradation</keyword>
<dbReference type="PANTHER" id="PTHR30582:SF2">
    <property type="entry name" value="L,D-TRANSPEPTIDASE YCIB-RELATED"/>
    <property type="match status" value="1"/>
</dbReference>
<reference evidence="10 11" key="1">
    <citation type="journal article" date="2019" name="Int. J. Syst. Evol. Microbiol.">
        <title>The Global Catalogue of Microorganisms (GCM) 10K type strain sequencing project: providing services to taxonomists for standard genome sequencing and annotation.</title>
        <authorList>
            <consortium name="The Broad Institute Genomics Platform"/>
            <consortium name="The Broad Institute Genome Sequencing Center for Infectious Disease"/>
            <person name="Wu L."/>
            <person name="Ma J."/>
        </authorList>
    </citation>
    <scope>NUCLEOTIDE SEQUENCE [LARGE SCALE GENOMIC DNA]</scope>
    <source>
        <strain evidence="10 11">JCM 3106</strain>
    </source>
</reference>
<evidence type="ECO:0000256" key="2">
    <source>
        <dbReference type="ARBA" id="ARBA00022679"/>
    </source>
</evidence>
<dbReference type="InterPro" id="IPR038063">
    <property type="entry name" value="Transpep_catalytic_dom"/>
</dbReference>
<evidence type="ECO:0000256" key="7">
    <source>
        <dbReference type="SAM" id="MobiDB-lite"/>
    </source>
</evidence>
<proteinExistence type="predicted"/>